<dbReference type="InterPro" id="IPR019826">
    <property type="entry name" value="Carboxylesterase_B_AS"/>
</dbReference>
<dbReference type="OrthoDB" id="408631at2759"/>
<accession>A0A9P4MDX8</accession>
<keyword evidence="6" id="KW-1185">Reference proteome</keyword>
<proteinExistence type="inferred from homology"/>
<dbReference type="EC" id="3.1.1.-" evidence="3"/>
<evidence type="ECO:0000256" key="3">
    <source>
        <dbReference type="RuleBase" id="RU361235"/>
    </source>
</evidence>
<name>A0A9P4MDX8_9PEZI</name>
<comment type="similarity">
    <text evidence="1 3">Belongs to the type-B carboxylesterase/lipase family.</text>
</comment>
<dbReference type="InterPro" id="IPR002018">
    <property type="entry name" value="CarbesteraseB"/>
</dbReference>
<sequence>MSLDPFSAYSMRGTGTARDVAKVVSGAVDARYTSVRQFLGIPYALSPVGDLRWEPPRANKLPSSVDANLLPRSCMQYLAAAPGVYRTEVLQFGIGGGDTSNIGEDCLTLSVWAPQQGENLPVLVFFYGGGLNTGGQDVPYQIPTQWVQRTKDLIVVVLNYRLNIFGFPNAPGLSQQNLGFLDQRLAVEWVRDNIKAFGGDPSKISIWGQSAGAESVDVYNFAWYQDPIVAGLIMDSGSAYLVGNKPSHPSNFTFVASQVGCGNKGGAAAQLSCMRKVDAGTLEQFLRNYADAGETPSLSFGAVPDGKIVFSNYTERALQGKVSRVPAIIGNNAQDGEPFAPYVPSGPNQTLALEAFLSTFFCHAVQTARNRVSAGQETYRFFYEGNFSNIATKPWLGAYHSAELPLLFGTHSNYRGASPPYEYAVSHAMQDAWRAFVNDPHGGLASQNWAQFTKSNDMVRKFGDHGIVAHNGDVKNFEAMCGPYFQ</sequence>
<gene>
    <name evidence="5" type="ORF">NA57DRAFT_64673</name>
</gene>
<dbReference type="InterPro" id="IPR019819">
    <property type="entry name" value="Carboxylesterase_B_CS"/>
</dbReference>
<dbReference type="PROSITE" id="PS00122">
    <property type="entry name" value="CARBOXYLESTERASE_B_1"/>
    <property type="match status" value="1"/>
</dbReference>
<dbReference type="AlphaFoldDB" id="A0A9P4MDX8"/>
<dbReference type="Pfam" id="PF00135">
    <property type="entry name" value="COesterase"/>
    <property type="match status" value="2"/>
</dbReference>
<dbReference type="PROSITE" id="PS00941">
    <property type="entry name" value="CARBOXYLESTERASE_B_2"/>
    <property type="match status" value="1"/>
</dbReference>
<dbReference type="GO" id="GO:0016787">
    <property type="term" value="F:hydrolase activity"/>
    <property type="evidence" value="ECO:0007669"/>
    <property type="project" value="UniProtKB-KW"/>
</dbReference>
<feature type="domain" description="Carboxylesterase type B" evidence="4">
    <location>
        <begin position="32"/>
        <end position="347"/>
    </location>
</feature>
<organism evidence="5 6">
    <name type="scientific">Rhizodiscina lignyota</name>
    <dbReference type="NCBI Taxonomy" id="1504668"/>
    <lineage>
        <taxon>Eukaryota</taxon>
        <taxon>Fungi</taxon>
        <taxon>Dikarya</taxon>
        <taxon>Ascomycota</taxon>
        <taxon>Pezizomycotina</taxon>
        <taxon>Dothideomycetes</taxon>
        <taxon>Pleosporomycetidae</taxon>
        <taxon>Aulographales</taxon>
        <taxon>Rhizodiscinaceae</taxon>
        <taxon>Rhizodiscina</taxon>
    </lineage>
</organism>
<evidence type="ECO:0000313" key="6">
    <source>
        <dbReference type="Proteomes" id="UP000799772"/>
    </source>
</evidence>
<comment type="caution">
    <text evidence="5">The sequence shown here is derived from an EMBL/GenBank/DDBJ whole genome shotgun (WGS) entry which is preliminary data.</text>
</comment>
<evidence type="ECO:0000256" key="2">
    <source>
        <dbReference type="ARBA" id="ARBA00022801"/>
    </source>
</evidence>
<dbReference type="PANTHER" id="PTHR11559">
    <property type="entry name" value="CARBOXYLESTERASE"/>
    <property type="match status" value="1"/>
</dbReference>
<dbReference type="InterPro" id="IPR029058">
    <property type="entry name" value="AB_hydrolase_fold"/>
</dbReference>
<evidence type="ECO:0000313" key="5">
    <source>
        <dbReference type="EMBL" id="KAF2102069.1"/>
    </source>
</evidence>
<dbReference type="Proteomes" id="UP000799772">
    <property type="component" value="Unassembled WGS sequence"/>
</dbReference>
<feature type="domain" description="Carboxylesterase type B" evidence="4">
    <location>
        <begin position="359"/>
        <end position="466"/>
    </location>
</feature>
<dbReference type="EMBL" id="ML978123">
    <property type="protein sequence ID" value="KAF2102069.1"/>
    <property type="molecule type" value="Genomic_DNA"/>
</dbReference>
<dbReference type="SUPFAM" id="SSF53474">
    <property type="entry name" value="alpha/beta-Hydrolases"/>
    <property type="match status" value="1"/>
</dbReference>
<keyword evidence="2 3" id="KW-0378">Hydrolase</keyword>
<evidence type="ECO:0000259" key="4">
    <source>
        <dbReference type="Pfam" id="PF00135"/>
    </source>
</evidence>
<reference evidence="5" key="1">
    <citation type="journal article" date="2020" name="Stud. Mycol.">
        <title>101 Dothideomycetes genomes: a test case for predicting lifestyles and emergence of pathogens.</title>
        <authorList>
            <person name="Haridas S."/>
            <person name="Albert R."/>
            <person name="Binder M."/>
            <person name="Bloem J."/>
            <person name="Labutti K."/>
            <person name="Salamov A."/>
            <person name="Andreopoulos B."/>
            <person name="Baker S."/>
            <person name="Barry K."/>
            <person name="Bills G."/>
            <person name="Bluhm B."/>
            <person name="Cannon C."/>
            <person name="Castanera R."/>
            <person name="Culley D."/>
            <person name="Daum C."/>
            <person name="Ezra D."/>
            <person name="Gonzalez J."/>
            <person name="Henrissat B."/>
            <person name="Kuo A."/>
            <person name="Liang C."/>
            <person name="Lipzen A."/>
            <person name="Lutzoni F."/>
            <person name="Magnuson J."/>
            <person name="Mondo S."/>
            <person name="Nolan M."/>
            <person name="Ohm R."/>
            <person name="Pangilinan J."/>
            <person name="Park H.-J."/>
            <person name="Ramirez L."/>
            <person name="Alfaro M."/>
            <person name="Sun H."/>
            <person name="Tritt A."/>
            <person name="Yoshinaga Y."/>
            <person name="Zwiers L.-H."/>
            <person name="Turgeon B."/>
            <person name="Goodwin S."/>
            <person name="Spatafora J."/>
            <person name="Crous P."/>
            <person name="Grigoriev I."/>
        </authorList>
    </citation>
    <scope>NUCLEOTIDE SEQUENCE</scope>
    <source>
        <strain evidence="5">CBS 133067</strain>
    </source>
</reference>
<dbReference type="InterPro" id="IPR050309">
    <property type="entry name" value="Type-B_Carboxylest/Lipase"/>
</dbReference>
<protein>
    <recommendedName>
        <fullName evidence="3">Carboxylic ester hydrolase</fullName>
        <ecNumber evidence="3">3.1.1.-</ecNumber>
    </recommendedName>
</protein>
<dbReference type="Gene3D" id="3.40.50.1820">
    <property type="entry name" value="alpha/beta hydrolase"/>
    <property type="match status" value="2"/>
</dbReference>
<evidence type="ECO:0000256" key="1">
    <source>
        <dbReference type="ARBA" id="ARBA00005964"/>
    </source>
</evidence>